<reference evidence="1 2" key="1">
    <citation type="journal article" date="2019" name="Nat. Ecol. Evol.">
        <title>Megaphylogeny resolves global patterns of mushroom evolution.</title>
        <authorList>
            <person name="Varga T."/>
            <person name="Krizsan K."/>
            <person name="Foldi C."/>
            <person name="Dima B."/>
            <person name="Sanchez-Garcia M."/>
            <person name="Sanchez-Ramirez S."/>
            <person name="Szollosi G.J."/>
            <person name="Szarkandi J.G."/>
            <person name="Papp V."/>
            <person name="Albert L."/>
            <person name="Andreopoulos W."/>
            <person name="Angelini C."/>
            <person name="Antonin V."/>
            <person name="Barry K.W."/>
            <person name="Bougher N.L."/>
            <person name="Buchanan P."/>
            <person name="Buyck B."/>
            <person name="Bense V."/>
            <person name="Catcheside P."/>
            <person name="Chovatia M."/>
            <person name="Cooper J."/>
            <person name="Damon W."/>
            <person name="Desjardin D."/>
            <person name="Finy P."/>
            <person name="Geml J."/>
            <person name="Haridas S."/>
            <person name="Hughes K."/>
            <person name="Justo A."/>
            <person name="Karasinski D."/>
            <person name="Kautmanova I."/>
            <person name="Kiss B."/>
            <person name="Kocsube S."/>
            <person name="Kotiranta H."/>
            <person name="LaButti K.M."/>
            <person name="Lechner B.E."/>
            <person name="Liimatainen K."/>
            <person name="Lipzen A."/>
            <person name="Lukacs Z."/>
            <person name="Mihaltcheva S."/>
            <person name="Morgado L.N."/>
            <person name="Niskanen T."/>
            <person name="Noordeloos M.E."/>
            <person name="Ohm R.A."/>
            <person name="Ortiz-Santana B."/>
            <person name="Ovrebo C."/>
            <person name="Racz N."/>
            <person name="Riley R."/>
            <person name="Savchenko A."/>
            <person name="Shiryaev A."/>
            <person name="Soop K."/>
            <person name="Spirin V."/>
            <person name="Szebenyi C."/>
            <person name="Tomsovsky M."/>
            <person name="Tulloss R.E."/>
            <person name="Uehling J."/>
            <person name="Grigoriev I.V."/>
            <person name="Vagvolgyi C."/>
            <person name="Papp T."/>
            <person name="Martin F.M."/>
            <person name="Miettinen O."/>
            <person name="Hibbett D.S."/>
            <person name="Nagy L.G."/>
        </authorList>
    </citation>
    <scope>NUCLEOTIDE SEQUENCE [LARGE SCALE GENOMIC DNA]</scope>
    <source>
        <strain evidence="1 2">NL-1719</strain>
    </source>
</reference>
<sequence length="209" mass="21749">MSADRSASRGREFTSSGRGGLGNIRQASLSRDGRPDFNPEERNVSRGREAVPSDNSERVYSTGRGGAGNLRSPSRDITKPDPVQEEVIEQYKTANKDAAHSTGRGGIGNITRSRSRGPAVSVSPGPVHSTGRGGAGNILPGDGHDSEALDEAERKKHVHAHAEGIHSTGRGGAANLTATPGPAVEHHPHGHHNDFTSTGRGGAGNITHS</sequence>
<evidence type="ECO:0000313" key="2">
    <source>
        <dbReference type="Proteomes" id="UP000308600"/>
    </source>
</evidence>
<dbReference type="Proteomes" id="UP000308600">
    <property type="component" value="Unassembled WGS sequence"/>
</dbReference>
<protein>
    <submittedName>
        <fullName evidence="1">Uncharacterized protein</fullName>
    </submittedName>
</protein>
<dbReference type="EMBL" id="ML208286">
    <property type="protein sequence ID" value="TFK72344.1"/>
    <property type="molecule type" value="Genomic_DNA"/>
</dbReference>
<organism evidence="1 2">
    <name type="scientific">Pluteus cervinus</name>
    <dbReference type="NCBI Taxonomy" id="181527"/>
    <lineage>
        <taxon>Eukaryota</taxon>
        <taxon>Fungi</taxon>
        <taxon>Dikarya</taxon>
        <taxon>Basidiomycota</taxon>
        <taxon>Agaricomycotina</taxon>
        <taxon>Agaricomycetes</taxon>
        <taxon>Agaricomycetidae</taxon>
        <taxon>Agaricales</taxon>
        <taxon>Pluteineae</taxon>
        <taxon>Pluteaceae</taxon>
        <taxon>Pluteus</taxon>
    </lineage>
</organism>
<gene>
    <name evidence="1" type="ORF">BDN72DRAFT_334360</name>
</gene>
<keyword evidence="2" id="KW-1185">Reference proteome</keyword>
<name>A0ACD3B3Y3_9AGAR</name>
<accession>A0ACD3B3Y3</accession>
<evidence type="ECO:0000313" key="1">
    <source>
        <dbReference type="EMBL" id="TFK72344.1"/>
    </source>
</evidence>
<proteinExistence type="predicted"/>